<reference evidence="2 3" key="1">
    <citation type="submission" date="2024-07" db="EMBL/GenBank/DDBJ databases">
        <title>Chromosome-level genome assembly of the water stick insect Ranatra chinensis (Heteroptera: Nepidae).</title>
        <authorList>
            <person name="Liu X."/>
        </authorList>
    </citation>
    <scope>NUCLEOTIDE SEQUENCE [LARGE SCALE GENOMIC DNA]</scope>
    <source>
        <strain evidence="2">Cailab_2021Rc</strain>
        <tissue evidence="2">Muscle</tissue>
    </source>
</reference>
<proteinExistence type="predicted"/>
<feature type="region of interest" description="Disordered" evidence="1">
    <location>
        <begin position="1"/>
        <end position="22"/>
    </location>
</feature>
<keyword evidence="3" id="KW-1185">Reference proteome</keyword>
<gene>
    <name evidence="2" type="ORF">AAG570_002282</name>
</gene>
<organism evidence="2 3">
    <name type="scientific">Ranatra chinensis</name>
    <dbReference type="NCBI Taxonomy" id="642074"/>
    <lineage>
        <taxon>Eukaryota</taxon>
        <taxon>Metazoa</taxon>
        <taxon>Ecdysozoa</taxon>
        <taxon>Arthropoda</taxon>
        <taxon>Hexapoda</taxon>
        <taxon>Insecta</taxon>
        <taxon>Pterygota</taxon>
        <taxon>Neoptera</taxon>
        <taxon>Paraneoptera</taxon>
        <taxon>Hemiptera</taxon>
        <taxon>Heteroptera</taxon>
        <taxon>Panheteroptera</taxon>
        <taxon>Nepomorpha</taxon>
        <taxon>Nepidae</taxon>
        <taxon>Ranatrinae</taxon>
        <taxon>Ranatra</taxon>
    </lineage>
</organism>
<comment type="caution">
    <text evidence="2">The sequence shown here is derived from an EMBL/GenBank/DDBJ whole genome shotgun (WGS) entry which is preliminary data.</text>
</comment>
<evidence type="ECO:0000313" key="2">
    <source>
        <dbReference type="EMBL" id="KAL1123195.1"/>
    </source>
</evidence>
<sequence length="104" mass="11784">MASKRRNMFQKNKTQETTEKDDVRVTDLATPVVCPLYLLEYRWLSARSEDYNTPVSASLPRIDIAGVNLVLVSRYLARIFIRATFPAGVTPIGEVDIIRKDPLS</sequence>
<name>A0ABD0Y734_9HEMI</name>
<dbReference type="AlphaFoldDB" id="A0ABD0Y734"/>
<accession>A0ABD0Y734</accession>
<feature type="compositionally biased region" description="Basic and acidic residues" evidence="1">
    <location>
        <begin position="13"/>
        <end position="22"/>
    </location>
</feature>
<dbReference type="EMBL" id="JBFDAA010000012">
    <property type="protein sequence ID" value="KAL1123195.1"/>
    <property type="molecule type" value="Genomic_DNA"/>
</dbReference>
<dbReference type="Proteomes" id="UP001558652">
    <property type="component" value="Unassembled WGS sequence"/>
</dbReference>
<evidence type="ECO:0000313" key="3">
    <source>
        <dbReference type="Proteomes" id="UP001558652"/>
    </source>
</evidence>
<protein>
    <submittedName>
        <fullName evidence="2">Uncharacterized protein</fullName>
    </submittedName>
</protein>
<evidence type="ECO:0000256" key="1">
    <source>
        <dbReference type="SAM" id="MobiDB-lite"/>
    </source>
</evidence>